<dbReference type="OrthoDB" id="2084260at2"/>
<feature type="transmembrane region" description="Helical" evidence="1">
    <location>
        <begin position="39"/>
        <end position="56"/>
    </location>
</feature>
<feature type="transmembrane region" description="Helical" evidence="1">
    <location>
        <begin position="9"/>
        <end position="27"/>
    </location>
</feature>
<feature type="transmembrane region" description="Helical" evidence="1">
    <location>
        <begin position="86"/>
        <end position="117"/>
    </location>
</feature>
<dbReference type="Pfam" id="PF07331">
    <property type="entry name" value="TctB"/>
    <property type="match status" value="1"/>
</dbReference>
<dbReference type="STRING" id="426128.SAMN05660297_01572"/>
<feature type="transmembrane region" description="Helical" evidence="1">
    <location>
        <begin position="123"/>
        <end position="144"/>
    </location>
</feature>
<proteinExistence type="predicted"/>
<keyword evidence="1" id="KW-0812">Transmembrane</keyword>
<keyword evidence="1" id="KW-1133">Transmembrane helix</keyword>
<dbReference type="RefSeq" id="WP_090441854.1">
    <property type="nucleotide sequence ID" value="NZ_FOHU01000005.1"/>
</dbReference>
<protein>
    <submittedName>
        <fullName evidence="3">Tripartite tricarboxylate transporter TctB family protein</fullName>
    </submittedName>
</protein>
<evidence type="ECO:0000256" key="1">
    <source>
        <dbReference type="SAM" id="Phobius"/>
    </source>
</evidence>
<name>A0A1I0CB77_9FIRM</name>
<keyword evidence="1" id="KW-0472">Membrane</keyword>
<gene>
    <name evidence="3" type="ORF">SAMN05660297_01572</name>
</gene>
<dbReference type="Proteomes" id="UP000199568">
    <property type="component" value="Unassembled WGS sequence"/>
</dbReference>
<sequence>MKRIIHHDIYIGTIMLLLSIAMFREVYTMPEGPAQFPKIILSLFAFFSLYVLFLGIKKTKVLNDKYADSSKEKEENLTFTEIKMPLLTFLVIAGYVVVISLFGFFAATTLFMVSFMWTFKVRSWKIMILNTLGINLFIYLLFVLQLNVRLPKGLFF</sequence>
<evidence type="ECO:0000259" key="2">
    <source>
        <dbReference type="Pfam" id="PF07331"/>
    </source>
</evidence>
<feature type="domain" description="DUF1468" evidence="2">
    <location>
        <begin position="11"/>
        <end position="151"/>
    </location>
</feature>
<dbReference type="InterPro" id="IPR009936">
    <property type="entry name" value="DUF1468"/>
</dbReference>
<organism evidence="3 4">
    <name type="scientific">Natronincola peptidivorans</name>
    <dbReference type="NCBI Taxonomy" id="426128"/>
    <lineage>
        <taxon>Bacteria</taxon>
        <taxon>Bacillati</taxon>
        <taxon>Bacillota</taxon>
        <taxon>Clostridia</taxon>
        <taxon>Peptostreptococcales</taxon>
        <taxon>Natronincolaceae</taxon>
        <taxon>Natronincola</taxon>
    </lineage>
</organism>
<keyword evidence="4" id="KW-1185">Reference proteome</keyword>
<accession>A0A1I0CB77</accession>
<dbReference type="EMBL" id="FOHU01000005">
    <property type="protein sequence ID" value="SET16765.1"/>
    <property type="molecule type" value="Genomic_DNA"/>
</dbReference>
<dbReference type="AlphaFoldDB" id="A0A1I0CB77"/>
<evidence type="ECO:0000313" key="3">
    <source>
        <dbReference type="EMBL" id="SET16765.1"/>
    </source>
</evidence>
<evidence type="ECO:0000313" key="4">
    <source>
        <dbReference type="Proteomes" id="UP000199568"/>
    </source>
</evidence>
<reference evidence="3 4" key="1">
    <citation type="submission" date="2016-10" db="EMBL/GenBank/DDBJ databases">
        <authorList>
            <person name="de Groot N.N."/>
        </authorList>
    </citation>
    <scope>NUCLEOTIDE SEQUENCE [LARGE SCALE GENOMIC DNA]</scope>
    <source>
        <strain evidence="3 4">DSM 18979</strain>
    </source>
</reference>